<dbReference type="AlphaFoldDB" id="A0A3B3R1T4"/>
<reference evidence="1" key="1">
    <citation type="submission" date="2025-08" db="UniProtKB">
        <authorList>
            <consortium name="Ensembl"/>
        </authorList>
    </citation>
    <scope>IDENTIFICATION</scope>
</reference>
<dbReference type="STRING" id="1676925.ENSPKIP00000011656"/>
<dbReference type="GO" id="GO:0006955">
    <property type="term" value="P:immune response"/>
    <property type="evidence" value="ECO:0007669"/>
    <property type="project" value="TreeGrafter"/>
</dbReference>
<dbReference type="GeneTree" id="ENSGT00940000163581"/>
<dbReference type="Proteomes" id="UP000261540">
    <property type="component" value="Unplaced"/>
</dbReference>
<dbReference type="Gene3D" id="3.40.50.300">
    <property type="entry name" value="P-loop containing nucleotide triphosphate hydrolases"/>
    <property type="match status" value="1"/>
</dbReference>
<dbReference type="PANTHER" id="PTHR14241">
    <property type="entry name" value="INTERFERON-INDUCED PROTEIN 44"/>
    <property type="match status" value="1"/>
</dbReference>
<keyword evidence="2" id="KW-1185">Reference proteome</keyword>
<dbReference type="Ensembl" id="ENSPKIT00000023605.1">
    <property type="protein sequence ID" value="ENSPKIP00000011656.1"/>
    <property type="gene ID" value="ENSPKIG00000018649.1"/>
</dbReference>
<organism evidence="1 2">
    <name type="scientific">Paramormyrops kingsleyae</name>
    <dbReference type="NCBI Taxonomy" id="1676925"/>
    <lineage>
        <taxon>Eukaryota</taxon>
        <taxon>Metazoa</taxon>
        <taxon>Chordata</taxon>
        <taxon>Craniata</taxon>
        <taxon>Vertebrata</taxon>
        <taxon>Euteleostomi</taxon>
        <taxon>Actinopterygii</taxon>
        <taxon>Neopterygii</taxon>
        <taxon>Teleostei</taxon>
        <taxon>Osteoglossocephala</taxon>
        <taxon>Osteoglossomorpha</taxon>
        <taxon>Osteoglossiformes</taxon>
        <taxon>Mormyridae</taxon>
        <taxon>Paramormyrops</taxon>
    </lineage>
</organism>
<dbReference type="SUPFAM" id="SSF52540">
    <property type="entry name" value="P-loop containing nucleoside triphosphate hydrolases"/>
    <property type="match status" value="1"/>
</dbReference>
<proteinExistence type="predicted"/>
<protein>
    <submittedName>
        <fullName evidence="1">Uncharacterized protein</fullName>
    </submittedName>
</protein>
<evidence type="ECO:0000313" key="2">
    <source>
        <dbReference type="Proteomes" id="UP000261540"/>
    </source>
</evidence>
<sequence>MGGGSSTPVTVEKKTELLGKPWRNVVTQTDLKQYLLDYKPTIDSVPQARILLIGRLQAGKSSFFNSINSIFRGNITSQAGAGEMTTSLTLKVKAGRGGQPLAFLLCDTMGLEQTDHGGVNPKDIMSILKGCIPDEYRVRAVYLTSKTDSVLIAMSLLMKLCHLVMGYSIQYFIINVIRDTFLLMFLDVPLVVLLTKVDRACPLVEEDLENVYRSCYIRELIKKASGCLGIAESNVLPVKNYSSEIELNDTCDILLLSAMKQMLNFADNYLDNFD</sequence>
<name>A0A3B3R1T4_9TELE</name>
<accession>A0A3B3R1T4</accession>
<dbReference type="PANTHER" id="PTHR14241:SF32">
    <property type="entry name" value="VWFA DOMAIN-CONTAINING PROTEIN-RELATED"/>
    <property type="match status" value="1"/>
</dbReference>
<dbReference type="InterPro" id="IPR027417">
    <property type="entry name" value="P-loop_NTPase"/>
</dbReference>
<evidence type="ECO:0000313" key="1">
    <source>
        <dbReference type="Ensembl" id="ENSPKIP00000011656.1"/>
    </source>
</evidence>
<reference evidence="1" key="2">
    <citation type="submission" date="2025-09" db="UniProtKB">
        <authorList>
            <consortium name="Ensembl"/>
        </authorList>
    </citation>
    <scope>IDENTIFICATION</scope>
</reference>